<dbReference type="Gene3D" id="3.30.1330.60">
    <property type="entry name" value="OmpA-like domain"/>
    <property type="match status" value="1"/>
</dbReference>
<evidence type="ECO:0000259" key="4">
    <source>
        <dbReference type="PROSITE" id="PS51123"/>
    </source>
</evidence>
<feature type="domain" description="OmpA-like" evidence="4">
    <location>
        <begin position="80"/>
        <end position="195"/>
    </location>
</feature>
<dbReference type="Proteomes" id="UP000815846">
    <property type="component" value="Unassembled WGS sequence"/>
</dbReference>
<gene>
    <name evidence="5" type="ORF">CWS31_002680</name>
</gene>
<dbReference type="InterPro" id="IPR036737">
    <property type="entry name" value="OmpA-like_sf"/>
</dbReference>
<dbReference type="RefSeq" id="WP_101343781.1">
    <property type="nucleotide sequence ID" value="NZ_PJAI02000002.1"/>
</dbReference>
<comment type="subcellular location">
    <subcellularLocation>
        <location evidence="1">Membrane</location>
    </subcellularLocation>
</comment>
<evidence type="ECO:0000313" key="5">
    <source>
        <dbReference type="EMBL" id="TYK66723.1"/>
    </source>
</evidence>
<name>A0ABY3MZS0_9GAMM</name>
<evidence type="ECO:0000256" key="2">
    <source>
        <dbReference type="ARBA" id="ARBA00023136"/>
    </source>
</evidence>
<proteinExistence type="predicted"/>
<organism evidence="5 6">
    <name type="scientific">Colwellia echini</name>
    <dbReference type="NCBI Taxonomy" id="1982103"/>
    <lineage>
        <taxon>Bacteria</taxon>
        <taxon>Pseudomonadati</taxon>
        <taxon>Pseudomonadota</taxon>
        <taxon>Gammaproteobacteria</taxon>
        <taxon>Alteromonadales</taxon>
        <taxon>Colwelliaceae</taxon>
        <taxon>Colwellia</taxon>
    </lineage>
</organism>
<protein>
    <submittedName>
        <fullName evidence="5">OmpA family protein</fullName>
    </submittedName>
</protein>
<dbReference type="PROSITE" id="PS51123">
    <property type="entry name" value="OMPA_2"/>
    <property type="match status" value="1"/>
</dbReference>
<reference evidence="5 6" key="1">
    <citation type="submission" date="2019-08" db="EMBL/GenBank/DDBJ databases">
        <title>Microbe sample from Colwellia echini.</title>
        <authorList>
            <person name="Christiansen L."/>
            <person name="Pathiraja D."/>
            <person name="Schultz-Johansen M."/>
            <person name="Choi I.-G."/>
            <person name="Stougaard P."/>
        </authorList>
    </citation>
    <scope>NUCLEOTIDE SEQUENCE [LARGE SCALE GENOMIC DNA]</scope>
    <source>
        <strain evidence="5 6">A3</strain>
    </source>
</reference>
<keyword evidence="2 3" id="KW-0472">Membrane</keyword>
<keyword evidence="6" id="KW-1185">Reference proteome</keyword>
<evidence type="ECO:0000256" key="3">
    <source>
        <dbReference type="PROSITE-ProRule" id="PRU00473"/>
    </source>
</evidence>
<dbReference type="EMBL" id="PJAI02000002">
    <property type="protein sequence ID" value="TYK66723.1"/>
    <property type="molecule type" value="Genomic_DNA"/>
</dbReference>
<evidence type="ECO:0000256" key="1">
    <source>
        <dbReference type="ARBA" id="ARBA00004370"/>
    </source>
</evidence>
<dbReference type="InterPro" id="IPR006664">
    <property type="entry name" value="OMP_bac"/>
</dbReference>
<dbReference type="InterPro" id="IPR006665">
    <property type="entry name" value="OmpA-like"/>
</dbReference>
<dbReference type="SUPFAM" id="SSF103647">
    <property type="entry name" value="TSP type-3 repeat"/>
    <property type="match status" value="1"/>
</dbReference>
<dbReference type="PRINTS" id="PR01021">
    <property type="entry name" value="OMPADOMAIN"/>
</dbReference>
<dbReference type="Pfam" id="PF00691">
    <property type="entry name" value="OmpA"/>
    <property type="match status" value="1"/>
</dbReference>
<evidence type="ECO:0000313" key="6">
    <source>
        <dbReference type="Proteomes" id="UP000815846"/>
    </source>
</evidence>
<dbReference type="InterPro" id="IPR028974">
    <property type="entry name" value="TSP_type-3_rpt"/>
</dbReference>
<comment type="caution">
    <text evidence="5">The sequence shown here is derived from an EMBL/GenBank/DDBJ whole genome shotgun (WGS) entry which is preliminary data.</text>
</comment>
<dbReference type="PROSITE" id="PS51257">
    <property type="entry name" value="PROKAR_LIPOPROTEIN"/>
    <property type="match status" value="1"/>
</dbReference>
<dbReference type="SUPFAM" id="SSF103088">
    <property type="entry name" value="OmpA-like"/>
    <property type="match status" value="1"/>
</dbReference>
<sequence length="216" mass="24885">MKYSIFTNIFNTTRQSMLLLCLTSLTACITNPELYNEQDPLQAQTRDLKDTDLDGVINARDLCLTTPDDAVISNDGCEKLTGKPKVKYRVIDFGFDKYHLSKIEQKRVVEMATFLNKYPETSLYLIGDTSIEGTNAYNEKLAKRRINTVQSILLKNNVAANRLKDEVYNMKNHIPASLQGRKTRLIAVLQWPKDYKDYEVKWDIFTESEKTQKSIK</sequence>
<accession>A0ABY3MZS0</accession>